<dbReference type="AlphaFoldDB" id="A0A855X4F4"/>
<name>A0A855X4F4_9BACT</name>
<sequence>MGTDSNVIDLAPNAIGEAISPEGNGHRTCKFILLRHHGSNVLVFGDVATYRYHANLLHEYCRQRGIETSWVHKPDLLESTDPMLSVLGGGFLELTTDGRSATFSGSSKAYGPYPWRLLESIIVTSPVFAAMKVRVES</sequence>
<evidence type="ECO:0000313" key="2">
    <source>
        <dbReference type="Proteomes" id="UP000250918"/>
    </source>
</evidence>
<protein>
    <submittedName>
        <fullName evidence="1">Uncharacterized protein</fullName>
    </submittedName>
</protein>
<comment type="caution">
    <text evidence="1">The sequence shown here is derived from an EMBL/GenBank/DDBJ whole genome shotgun (WGS) entry which is preliminary data.</text>
</comment>
<organism evidence="1 2">
    <name type="scientific">candidate division GN15 bacterium</name>
    <dbReference type="NCBI Taxonomy" id="2072418"/>
    <lineage>
        <taxon>Bacteria</taxon>
        <taxon>candidate division GN15</taxon>
    </lineage>
</organism>
<reference evidence="1 2" key="1">
    <citation type="journal article" date="2018" name="ISME J.">
        <title>A methanotrophic archaeon couples anaerobic oxidation of methane to Fe(III) reduction.</title>
        <authorList>
            <person name="Cai C."/>
            <person name="Leu A.O."/>
            <person name="Xie G.J."/>
            <person name="Guo J."/>
            <person name="Feng Y."/>
            <person name="Zhao J.X."/>
            <person name="Tyson G.W."/>
            <person name="Yuan Z."/>
            <person name="Hu S."/>
        </authorList>
    </citation>
    <scope>NUCLEOTIDE SEQUENCE [LARGE SCALE GENOMIC DNA]</scope>
    <source>
        <strain evidence="1">FeB_12</strain>
    </source>
</reference>
<dbReference type="Proteomes" id="UP000250918">
    <property type="component" value="Unassembled WGS sequence"/>
</dbReference>
<evidence type="ECO:0000313" key="1">
    <source>
        <dbReference type="EMBL" id="PWB74729.1"/>
    </source>
</evidence>
<dbReference type="EMBL" id="PQAP01000023">
    <property type="protein sequence ID" value="PWB74729.1"/>
    <property type="molecule type" value="Genomic_DNA"/>
</dbReference>
<proteinExistence type="predicted"/>
<gene>
    <name evidence="1" type="ORF">C3F09_03310</name>
</gene>
<dbReference type="SUPFAM" id="SSF143724">
    <property type="entry name" value="PHP14-like"/>
    <property type="match status" value="1"/>
</dbReference>
<accession>A0A855X4F4</accession>